<evidence type="ECO:0000256" key="6">
    <source>
        <dbReference type="PIRSR" id="PIRSR000027-1"/>
    </source>
</evidence>
<evidence type="ECO:0000256" key="3">
    <source>
        <dbReference type="ARBA" id="ARBA00022723"/>
    </source>
</evidence>
<dbReference type="OrthoDB" id="5520910at2"/>
<dbReference type="AlphaFoldDB" id="A0A317MYV8"/>
<keyword evidence="3 6" id="KW-0479">Metal-binding</keyword>
<evidence type="ECO:0000256" key="1">
    <source>
        <dbReference type="ARBA" id="ARBA00022448"/>
    </source>
</evidence>
<dbReference type="SUPFAM" id="SSF47175">
    <property type="entry name" value="Cytochromes"/>
    <property type="match status" value="1"/>
</dbReference>
<evidence type="ECO:0000313" key="10">
    <source>
        <dbReference type="Proteomes" id="UP000246569"/>
    </source>
</evidence>
<dbReference type="PIRSF" id="PIRSF000027">
    <property type="entry name" value="Cytc_c_prime"/>
    <property type="match status" value="1"/>
</dbReference>
<comment type="caution">
    <text evidence="9">The sequence shown here is derived from an EMBL/GenBank/DDBJ whole genome shotgun (WGS) entry which is preliminary data.</text>
</comment>
<dbReference type="InterPro" id="IPR002321">
    <property type="entry name" value="Cyt_c_II"/>
</dbReference>
<dbReference type="PROSITE" id="PS51009">
    <property type="entry name" value="CYTCII"/>
    <property type="match status" value="1"/>
</dbReference>
<gene>
    <name evidence="9" type="ORF">C7443_102468</name>
</gene>
<dbReference type="GO" id="GO:0042597">
    <property type="term" value="C:periplasmic space"/>
    <property type="evidence" value="ECO:0007669"/>
    <property type="project" value="InterPro"/>
</dbReference>
<feature type="chain" id="PRO_5016384692" evidence="8">
    <location>
        <begin position="19"/>
        <end position="149"/>
    </location>
</feature>
<evidence type="ECO:0000256" key="4">
    <source>
        <dbReference type="ARBA" id="ARBA00022982"/>
    </source>
</evidence>
<proteinExistence type="predicted"/>
<dbReference type="InterPro" id="IPR010980">
    <property type="entry name" value="Cyt_c/b562"/>
</dbReference>
<dbReference type="InterPro" id="IPR012127">
    <property type="entry name" value="Cyt_c_prime"/>
</dbReference>
<dbReference type="Proteomes" id="UP000246569">
    <property type="component" value="Unassembled WGS sequence"/>
</dbReference>
<dbReference type="RefSeq" id="WP_110017437.1">
    <property type="nucleotide sequence ID" value="NZ_QGTJ01000002.1"/>
</dbReference>
<organism evidence="9 10">
    <name type="scientific">Plasticicumulans acidivorans</name>
    <dbReference type="NCBI Taxonomy" id="886464"/>
    <lineage>
        <taxon>Bacteria</taxon>
        <taxon>Pseudomonadati</taxon>
        <taxon>Pseudomonadota</taxon>
        <taxon>Gammaproteobacteria</taxon>
        <taxon>Candidatus Competibacteraceae</taxon>
        <taxon>Plasticicumulans</taxon>
    </lineage>
</organism>
<feature type="binding site" description="covalent" evidence="7">
    <location>
        <position position="139"/>
    </location>
    <ligand>
        <name>heme c</name>
        <dbReference type="ChEBI" id="CHEBI:61717"/>
    </ligand>
</feature>
<keyword evidence="4" id="KW-0249">Electron transport</keyword>
<sequence length="149" mass="16735">MKKLTVLLAVVLACGLAACDSSDPNSPAFKRKQAFKMVVRYAEPLGKVARGRDPYHADNFIEQTAELQRVADKPWEFFTPPQPGDTEKTRAKPEIWAQPQKFEQLRKDFIVAVDGVAAAAQTRDFDQVRPAVEKLEKTCMACHKAFRAE</sequence>
<evidence type="ECO:0000256" key="5">
    <source>
        <dbReference type="ARBA" id="ARBA00023004"/>
    </source>
</evidence>
<reference evidence="9 10" key="1">
    <citation type="submission" date="2018-05" db="EMBL/GenBank/DDBJ databases">
        <title>Genomic Encyclopedia of Type Strains, Phase IV (KMG-IV): sequencing the most valuable type-strain genomes for metagenomic binning, comparative biology and taxonomic classification.</title>
        <authorList>
            <person name="Goeker M."/>
        </authorList>
    </citation>
    <scope>NUCLEOTIDE SEQUENCE [LARGE SCALE GENOMIC DNA]</scope>
    <source>
        <strain evidence="9 10">DSM 23606</strain>
    </source>
</reference>
<evidence type="ECO:0000256" key="2">
    <source>
        <dbReference type="ARBA" id="ARBA00022617"/>
    </source>
</evidence>
<keyword evidence="1" id="KW-0813">Transport</keyword>
<dbReference type="PROSITE" id="PS51257">
    <property type="entry name" value="PROKAR_LIPOPROTEIN"/>
    <property type="match status" value="1"/>
</dbReference>
<dbReference type="GO" id="GO:0022900">
    <property type="term" value="P:electron transport chain"/>
    <property type="evidence" value="ECO:0007669"/>
    <property type="project" value="InterPro"/>
</dbReference>
<evidence type="ECO:0000256" key="8">
    <source>
        <dbReference type="SAM" id="SignalP"/>
    </source>
</evidence>
<evidence type="ECO:0000256" key="7">
    <source>
        <dbReference type="PIRSR" id="PIRSR000027-2"/>
    </source>
</evidence>
<feature type="signal peptide" evidence="8">
    <location>
        <begin position="1"/>
        <end position="18"/>
    </location>
</feature>
<feature type="binding site" description="covalent" evidence="7">
    <location>
        <position position="142"/>
    </location>
    <ligand>
        <name>heme c</name>
        <dbReference type="ChEBI" id="CHEBI:61717"/>
    </ligand>
</feature>
<name>A0A317MYV8_9GAMM</name>
<dbReference type="Gene3D" id="1.20.120.10">
    <property type="entry name" value="Cytochrome c/b562"/>
    <property type="match status" value="1"/>
</dbReference>
<dbReference type="EMBL" id="QGTJ01000002">
    <property type="protein sequence ID" value="PWV64815.1"/>
    <property type="molecule type" value="Genomic_DNA"/>
</dbReference>
<keyword evidence="8" id="KW-0732">Signal</keyword>
<comment type="PTM">
    <text evidence="7">Binds 1 heme group per subunit.</text>
</comment>
<dbReference type="GO" id="GO:0009055">
    <property type="term" value="F:electron transfer activity"/>
    <property type="evidence" value="ECO:0007669"/>
    <property type="project" value="InterPro"/>
</dbReference>
<protein>
    <submittedName>
        <fullName evidence="9">Cytochrome c556</fullName>
    </submittedName>
</protein>
<feature type="binding site" description="axial binding residue" evidence="6">
    <location>
        <position position="143"/>
    </location>
    <ligand>
        <name>heme c</name>
        <dbReference type="ChEBI" id="CHEBI:61717"/>
    </ligand>
    <ligandPart>
        <name>Fe</name>
        <dbReference type="ChEBI" id="CHEBI:18248"/>
    </ligandPart>
</feature>
<dbReference type="Pfam" id="PF01322">
    <property type="entry name" value="Cytochrom_C_2"/>
    <property type="match status" value="1"/>
</dbReference>
<keyword evidence="2 7" id="KW-0349">Heme</keyword>
<evidence type="ECO:0000313" key="9">
    <source>
        <dbReference type="EMBL" id="PWV64815.1"/>
    </source>
</evidence>
<dbReference type="GO" id="GO:0005506">
    <property type="term" value="F:iron ion binding"/>
    <property type="evidence" value="ECO:0007669"/>
    <property type="project" value="InterPro"/>
</dbReference>
<keyword evidence="10" id="KW-1185">Reference proteome</keyword>
<accession>A0A317MYV8</accession>
<keyword evidence="5 6" id="KW-0408">Iron</keyword>
<dbReference type="GO" id="GO:0020037">
    <property type="term" value="F:heme binding"/>
    <property type="evidence" value="ECO:0007669"/>
    <property type="project" value="InterPro"/>
</dbReference>